<dbReference type="PANTHER" id="PTHR45953">
    <property type="entry name" value="IDURONATE 2-SULFATASE"/>
    <property type="match status" value="1"/>
</dbReference>
<dbReference type="GO" id="GO:0004423">
    <property type="term" value="F:iduronate-2-sulfatase activity"/>
    <property type="evidence" value="ECO:0007669"/>
    <property type="project" value="TreeGrafter"/>
</dbReference>
<dbReference type="RefSeq" id="WP_132324174.1">
    <property type="nucleotide sequence ID" value="NZ_SMKR01000122.1"/>
</dbReference>
<reference evidence="4 5" key="1">
    <citation type="submission" date="2019-02" db="EMBL/GenBank/DDBJ databases">
        <title>Draft genome sequences of novel Actinobacteria.</title>
        <authorList>
            <person name="Sahin N."/>
            <person name="Ay H."/>
            <person name="Saygin H."/>
        </authorList>
    </citation>
    <scope>NUCLEOTIDE SEQUENCE [LARGE SCALE GENOMIC DNA]</scope>
    <source>
        <strain evidence="4 5">16K104</strain>
    </source>
</reference>
<keyword evidence="5" id="KW-1185">Reference proteome</keyword>
<dbReference type="EMBL" id="SMKR01000122">
    <property type="protein sequence ID" value="TDD19009.1"/>
    <property type="molecule type" value="Genomic_DNA"/>
</dbReference>
<evidence type="ECO:0000256" key="1">
    <source>
        <dbReference type="ARBA" id="ARBA00022723"/>
    </source>
</evidence>
<dbReference type="Gene3D" id="3.40.720.10">
    <property type="entry name" value="Alkaline Phosphatase, subunit A"/>
    <property type="match status" value="1"/>
</dbReference>
<dbReference type="Proteomes" id="UP000295172">
    <property type="component" value="Unassembled WGS sequence"/>
</dbReference>
<dbReference type="Pfam" id="PF00884">
    <property type="entry name" value="Sulfatase"/>
    <property type="match status" value="1"/>
</dbReference>
<keyword evidence="1" id="KW-0479">Metal-binding</keyword>
<dbReference type="GO" id="GO:0046872">
    <property type="term" value="F:metal ion binding"/>
    <property type="evidence" value="ECO:0007669"/>
    <property type="project" value="UniProtKB-KW"/>
</dbReference>
<evidence type="ECO:0000259" key="3">
    <source>
        <dbReference type="Pfam" id="PF00884"/>
    </source>
</evidence>
<name>A0A4R4WIW4_9ACTN</name>
<dbReference type="InterPro" id="IPR017850">
    <property type="entry name" value="Alkaline_phosphatase_core_sf"/>
</dbReference>
<evidence type="ECO:0000313" key="5">
    <source>
        <dbReference type="Proteomes" id="UP000295172"/>
    </source>
</evidence>
<dbReference type="OrthoDB" id="9777306at2"/>
<comment type="caution">
    <text evidence="4">The sequence shown here is derived from an EMBL/GenBank/DDBJ whole genome shotgun (WGS) entry which is preliminary data.</text>
</comment>
<keyword evidence="2" id="KW-0378">Hydrolase</keyword>
<dbReference type="PANTHER" id="PTHR45953:SF1">
    <property type="entry name" value="IDURONATE 2-SULFATASE"/>
    <property type="match status" value="1"/>
</dbReference>
<organism evidence="4 5">
    <name type="scientific">Kribbella turkmenica</name>
    <dbReference type="NCBI Taxonomy" id="2530375"/>
    <lineage>
        <taxon>Bacteria</taxon>
        <taxon>Bacillati</taxon>
        <taxon>Actinomycetota</taxon>
        <taxon>Actinomycetes</taxon>
        <taxon>Propionibacteriales</taxon>
        <taxon>Kribbellaceae</taxon>
        <taxon>Kribbella</taxon>
    </lineage>
</organism>
<evidence type="ECO:0000313" key="4">
    <source>
        <dbReference type="EMBL" id="TDD19009.1"/>
    </source>
</evidence>
<dbReference type="GO" id="GO:0005737">
    <property type="term" value="C:cytoplasm"/>
    <property type="evidence" value="ECO:0007669"/>
    <property type="project" value="TreeGrafter"/>
</dbReference>
<accession>A0A4R4WIW4</accession>
<dbReference type="AlphaFoldDB" id="A0A4R4WIW4"/>
<sequence length="513" mass="58015">MTTPNVVLLMTDQHRQGFTAGEGFALDTMPFCDRLAARGTRFTNGYTPTPACVPARTSLLTGRYPSAHRVRQNSAVDAVYRTTDLVDMLGDAGHQTMFAGKPHMYRREPDFDQWSGPFGHEGGPRRDGPDGATDEAFAAWLKSIDHGPALAPTAFALEAQFPHRIVSDAIEAIDKRDPDRPFALWVSFPEPHNPYQVPEPYFSMFPPESVPDRACGPEAAERKGGDWLWLRRLVESKRPGYDDLWRRYRASYCGMLRLLDEQIQRLYEHLDGAGLTEDTLFVFVSDHGDYVGDYGLQRKGAGLPEALMRIPFFVTGPGVEQRVDDSNFVSLVDLFPTLCEALGQPIPYGVQGRSFWPVVTGSPYPPAEFASMYGEGGFGGLPYGVDERPPLHFDYEGTKYDCLNSVTQSGVTRMLRRGQWKLLYDVLGRGELYDLRADPMELDNLWGEPAYEQVRAGLVEELLWWALRVTDDLPEYRYLPKRCEHNWYAPLRHDDGNRPWSSRAAFRERTGEQ</sequence>
<dbReference type="SUPFAM" id="SSF53649">
    <property type="entry name" value="Alkaline phosphatase-like"/>
    <property type="match status" value="1"/>
</dbReference>
<proteinExistence type="predicted"/>
<protein>
    <submittedName>
        <fullName evidence="4">Sulfatase</fullName>
    </submittedName>
</protein>
<dbReference type="InterPro" id="IPR000917">
    <property type="entry name" value="Sulfatase_N"/>
</dbReference>
<evidence type="ECO:0000256" key="2">
    <source>
        <dbReference type="ARBA" id="ARBA00022801"/>
    </source>
</evidence>
<feature type="domain" description="Sulfatase N-terminal" evidence="3">
    <location>
        <begin position="4"/>
        <end position="343"/>
    </location>
</feature>
<gene>
    <name evidence="4" type="ORF">E1218_24850</name>
</gene>